<protein>
    <submittedName>
        <fullName evidence="1">Uncharacterized protein</fullName>
    </submittedName>
</protein>
<reference evidence="1" key="2">
    <citation type="submission" date="2025-08" db="UniProtKB">
        <authorList>
            <consortium name="Ensembl"/>
        </authorList>
    </citation>
    <scope>IDENTIFICATION</scope>
</reference>
<sequence length="481" mass="54576">MEIPHKKRKCSYGKQWENVYPWVKAFSIAHGGEYDLEQHASCETHKKTPCSERDLVRTRPCSVLSSLTQRTNTTATPAPVIFSDSEIAKKTSCGCTKAAAIVTDVLTPASVQTCLSKLHKPVAQDDNNGHTPFFSVASDASNHGTTKVFPLSVRYWTPELGLKNRGIDFYEDSDESSASIHLQITSKLAENDLKLDKISAYTDDNANLNYNKNNSVFQKLKADNSAIIKANCTAHTVHNCAKHAGDRRETDIESAVSKIFSHFAASAKRTAELRSVFAFVEDEYQAVLGHEPTRWLSPRLAVKRLDDNWTAINSYFLSLGVNHCPKSLWKLLRNDQDGDGQPLVLHVYMSFLNNGLKIFHGVVLQLEKEDMTVCELDDIMYTLKTELQHHQMDSFFGMETRTILQQFPDHRAAAIKSDSLHLYEAALSYLQKWYDFSDNYQKIVASLTEEQLHILSALLWTKVFLFWRSTQFCFKVQRHQI</sequence>
<evidence type="ECO:0000313" key="2">
    <source>
        <dbReference type="Proteomes" id="UP000472271"/>
    </source>
</evidence>
<reference evidence="1" key="3">
    <citation type="submission" date="2025-09" db="UniProtKB">
        <authorList>
            <consortium name="Ensembl"/>
        </authorList>
    </citation>
    <scope>IDENTIFICATION</scope>
</reference>
<dbReference type="SUPFAM" id="SSF53098">
    <property type="entry name" value="Ribonuclease H-like"/>
    <property type="match status" value="1"/>
</dbReference>
<proteinExistence type="predicted"/>
<dbReference type="InterPro" id="IPR012337">
    <property type="entry name" value="RNaseH-like_sf"/>
</dbReference>
<organism evidence="1 2">
    <name type="scientific">Sphaeramia orbicularis</name>
    <name type="common">orbiculate cardinalfish</name>
    <dbReference type="NCBI Taxonomy" id="375764"/>
    <lineage>
        <taxon>Eukaryota</taxon>
        <taxon>Metazoa</taxon>
        <taxon>Chordata</taxon>
        <taxon>Craniata</taxon>
        <taxon>Vertebrata</taxon>
        <taxon>Euteleostomi</taxon>
        <taxon>Actinopterygii</taxon>
        <taxon>Neopterygii</taxon>
        <taxon>Teleostei</taxon>
        <taxon>Neoteleostei</taxon>
        <taxon>Acanthomorphata</taxon>
        <taxon>Gobiaria</taxon>
        <taxon>Kurtiformes</taxon>
        <taxon>Apogonoidei</taxon>
        <taxon>Apogonidae</taxon>
        <taxon>Apogoninae</taxon>
        <taxon>Sphaeramia</taxon>
    </lineage>
</organism>
<name>A0A672ZP06_9TELE</name>
<dbReference type="Ensembl" id="ENSSORT00005019515.1">
    <property type="protein sequence ID" value="ENSSORP00005018960.1"/>
    <property type="gene ID" value="ENSSORG00005009337.1"/>
</dbReference>
<dbReference type="PANTHER" id="PTHR37162">
    <property type="entry name" value="HAT FAMILY DIMERISATION DOMAINCONTAINING PROTEIN-RELATED"/>
    <property type="match status" value="1"/>
</dbReference>
<dbReference type="Proteomes" id="UP000472271">
    <property type="component" value="Chromosome 10"/>
</dbReference>
<keyword evidence="2" id="KW-1185">Reference proteome</keyword>
<evidence type="ECO:0000313" key="1">
    <source>
        <dbReference type="Ensembl" id="ENSSORP00005018960.1"/>
    </source>
</evidence>
<dbReference type="PANTHER" id="PTHR37162:SF1">
    <property type="entry name" value="BED-TYPE DOMAIN-CONTAINING PROTEIN"/>
    <property type="match status" value="1"/>
</dbReference>
<reference evidence="1" key="1">
    <citation type="submission" date="2019-06" db="EMBL/GenBank/DDBJ databases">
        <authorList>
            <consortium name="Wellcome Sanger Institute Data Sharing"/>
        </authorList>
    </citation>
    <scope>NUCLEOTIDE SEQUENCE [LARGE SCALE GENOMIC DNA]</scope>
</reference>
<dbReference type="InParanoid" id="A0A672ZP06"/>
<dbReference type="AlphaFoldDB" id="A0A672ZP06"/>
<accession>A0A672ZP06</accession>